<protein>
    <submittedName>
        <fullName evidence="1">Uncharacterized protein</fullName>
    </submittedName>
</protein>
<sequence length="752" mass="83699">MFNFGGDPSAAVGVRKDDLTIAAGKVTPGVDDTPYIQYAIQALTRGRETPVSTYGAIPEESDDEDDEDHPHDRRMMGEEAGYGRRGYAPVPAPQRTYGGQTSPRRQRRSRDGMPLVDNRPKTGAAAERRQSAEPAYNQQPLLQQPLGNHHGIGPEPDRWVPVTKQMRENSYPNDRTYPPLTFKPRILRPFSMVIFMILCILMTAALIFSAIYADQAPGLAPYPGTIYSGQYFVFRLLPQLLAAIILIYAQSIVSTSLRILPFTALASEDARKRYLALFQKLYPTSFFWPRLVGPWQVKAFSLATWLSLFTLPLQSAVFTCILVDRQWTWSPVVGVIWTLVAIYIILVLATGCLMVFWFRQWTGLAWDIRSLGDLIPLLNRSNTTHSYKGTGSPEAGRHLKSLLRDRWFDRLGYWRAEDSQTGGLWYSIGSSGSHAARDAETLYEIMGKRASYDPSFESHDLANPTSLSHSRYSHLPWFLRNGPIAASVVAATAVLLAVLVLSFLPQTRLADGFSPLLPAKPDTGSFSAANFLYSFLPSLVGMLPFLHFQAVDLALRLVQPWGDLSRQDGAAASKSILADYTACLPLHSTLRAAKAGHWRVAITSLMAVLFAAIPILAGGLFMALTVESHNVRMFTNVPVFGVFVSFLILYAVCLFLVLPGRRQFLLPHGVGCLAEMISFASADELTQDAAFRAVRSREDLAMRLGAEKRGDPREETIWHFGYVPGKDEKRLSVRRLKRFTEKGPVRAMTSMV</sequence>
<name>A0ACC0VDV1_9HYPO</name>
<dbReference type="Proteomes" id="UP001163324">
    <property type="component" value="Chromosome 1"/>
</dbReference>
<proteinExistence type="predicted"/>
<comment type="caution">
    <text evidence="1">The sequence shown here is derived from an EMBL/GenBank/DDBJ whole genome shotgun (WGS) entry which is preliminary data.</text>
</comment>
<accession>A0ACC0VDV1</accession>
<reference evidence="1" key="1">
    <citation type="submission" date="2022-10" db="EMBL/GenBank/DDBJ databases">
        <title>Complete Genome of Trichothecium roseum strain YXFP-22015, a Plant Pathogen Isolated from Citrus.</title>
        <authorList>
            <person name="Wang Y."/>
            <person name="Zhu L."/>
        </authorList>
    </citation>
    <scope>NUCLEOTIDE SEQUENCE</scope>
    <source>
        <strain evidence="1">YXFP-22015</strain>
    </source>
</reference>
<keyword evidence="2" id="KW-1185">Reference proteome</keyword>
<organism evidence="1 2">
    <name type="scientific">Trichothecium roseum</name>
    <dbReference type="NCBI Taxonomy" id="47278"/>
    <lineage>
        <taxon>Eukaryota</taxon>
        <taxon>Fungi</taxon>
        <taxon>Dikarya</taxon>
        <taxon>Ascomycota</taxon>
        <taxon>Pezizomycotina</taxon>
        <taxon>Sordariomycetes</taxon>
        <taxon>Hypocreomycetidae</taxon>
        <taxon>Hypocreales</taxon>
        <taxon>Hypocreales incertae sedis</taxon>
        <taxon>Trichothecium</taxon>
    </lineage>
</organism>
<gene>
    <name evidence="1" type="ORF">N3K66_000167</name>
</gene>
<evidence type="ECO:0000313" key="2">
    <source>
        <dbReference type="Proteomes" id="UP001163324"/>
    </source>
</evidence>
<dbReference type="EMBL" id="CM047940">
    <property type="protein sequence ID" value="KAI9903638.1"/>
    <property type="molecule type" value="Genomic_DNA"/>
</dbReference>
<evidence type="ECO:0000313" key="1">
    <source>
        <dbReference type="EMBL" id="KAI9903638.1"/>
    </source>
</evidence>